<gene>
    <name evidence="8" type="ORF">LACBIDRAFT_244225</name>
</gene>
<keyword evidence="9" id="KW-1185">Reference proteome</keyword>
<reference evidence="8 9" key="1">
    <citation type="journal article" date="2008" name="Nature">
        <title>The genome of Laccaria bicolor provides insights into mycorrhizal symbiosis.</title>
        <authorList>
            <person name="Martin F."/>
            <person name="Aerts A."/>
            <person name="Ahren D."/>
            <person name="Brun A."/>
            <person name="Danchin E.G.J."/>
            <person name="Duchaussoy F."/>
            <person name="Gibon J."/>
            <person name="Kohler A."/>
            <person name="Lindquist E."/>
            <person name="Pereda V."/>
            <person name="Salamov A."/>
            <person name="Shapiro H.J."/>
            <person name="Wuyts J."/>
            <person name="Blaudez D."/>
            <person name="Buee M."/>
            <person name="Brokstein P."/>
            <person name="Canbaeck B."/>
            <person name="Cohen D."/>
            <person name="Courty P.E."/>
            <person name="Coutinho P.M."/>
            <person name="Delaruelle C."/>
            <person name="Detter J.C."/>
            <person name="Deveau A."/>
            <person name="DiFazio S."/>
            <person name="Duplessis S."/>
            <person name="Fraissinet-Tachet L."/>
            <person name="Lucic E."/>
            <person name="Frey-Klett P."/>
            <person name="Fourrey C."/>
            <person name="Feussner I."/>
            <person name="Gay G."/>
            <person name="Grimwood J."/>
            <person name="Hoegger P.J."/>
            <person name="Jain P."/>
            <person name="Kilaru S."/>
            <person name="Labbe J."/>
            <person name="Lin Y.C."/>
            <person name="Legue V."/>
            <person name="Le Tacon F."/>
            <person name="Marmeisse R."/>
            <person name="Melayah D."/>
            <person name="Montanini B."/>
            <person name="Muratet M."/>
            <person name="Nehls U."/>
            <person name="Niculita-Hirzel H."/>
            <person name="Oudot-Le Secq M.P."/>
            <person name="Peter M."/>
            <person name="Quesneville H."/>
            <person name="Rajashekar B."/>
            <person name="Reich M."/>
            <person name="Rouhier N."/>
            <person name="Schmutz J."/>
            <person name="Yin T."/>
            <person name="Chalot M."/>
            <person name="Henrissat B."/>
            <person name="Kuees U."/>
            <person name="Lucas S."/>
            <person name="Van de Peer Y."/>
            <person name="Podila G.K."/>
            <person name="Polle A."/>
            <person name="Pukkila P.J."/>
            <person name="Richardson P.M."/>
            <person name="Rouze P."/>
            <person name="Sanders I.R."/>
            <person name="Stajich J.E."/>
            <person name="Tunlid A."/>
            <person name="Tuskan G."/>
            <person name="Grigoriev I.V."/>
        </authorList>
    </citation>
    <scope>NUCLEOTIDE SEQUENCE [LARGE SCALE GENOMIC DNA]</scope>
    <source>
        <strain evidence="9">S238N-H82 / ATCC MYA-4686</strain>
    </source>
</reference>
<dbReference type="GO" id="GO:0000781">
    <property type="term" value="C:chromosome, telomeric region"/>
    <property type="evidence" value="ECO:0007669"/>
    <property type="project" value="TreeGrafter"/>
</dbReference>
<dbReference type="EMBL" id="DS547092">
    <property type="protein sequence ID" value="EDR14860.1"/>
    <property type="molecule type" value="Genomic_DNA"/>
</dbReference>
<dbReference type="InterPro" id="IPR014892">
    <property type="entry name" value="RPA_C"/>
</dbReference>
<keyword evidence="5" id="KW-0539">Nucleus</keyword>
<keyword evidence="4" id="KW-0238">DNA-binding</keyword>
<dbReference type="SUPFAM" id="SSF50249">
    <property type="entry name" value="Nucleic acid-binding proteins"/>
    <property type="match status" value="1"/>
</dbReference>
<dbReference type="Gene3D" id="1.10.10.10">
    <property type="entry name" value="Winged helix-like DNA-binding domain superfamily/Winged helix DNA-binding domain"/>
    <property type="match status" value="1"/>
</dbReference>
<evidence type="ECO:0000256" key="5">
    <source>
        <dbReference type="ARBA" id="ARBA00023242"/>
    </source>
</evidence>
<dbReference type="AlphaFoldDB" id="B0CSK7"/>
<protein>
    <submittedName>
        <fullName evidence="8">Predicted protein</fullName>
    </submittedName>
</protein>
<feature type="domain" description="OB" evidence="6">
    <location>
        <begin position="33"/>
        <end position="102"/>
    </location>
</feature>
<evidence type="ECO:0000313" key="8">
    <source>
        <dbReference type="EMBL" id="EDR14860.1"/>
    </source>
</evidence>
<dbReference type="GO" id="GO:0003697">
    <property type="term" value="F:single-stranded DNA binding"/>
    <property type="evidence" value="ECO:0007669"/>
    <property type="project" value="TreeGrafter"/>
</dbReference>
<dbReference type="InterPro" id="IPR004365">
    <property type="entry name" value="NA-bd_OB_tRNA"/>
</dbReference>
<dbReference type="OrthoDB" id="25571at2759"/>
<dbReference type="InterPro" id="IPR040260">
    <property type="entry name" value="RFA2-like"/>
</dbReference>
<dbReference type="GO" id="GO:0006289">
    <property type="term" value="P:nucleotide-excision repair"/>
    <property type="evidence" value="ECO:0007669"/>
    <property type="project" value="TreeGrafter"/>
</dbReference>
<evidence type="ECO:0000256" key="3">
    <source>
        <dbReference type="ARBA" id="ARBA00022705"/>
    </source>
</evidence>
<dbReference type="InterPro" id="IPR012340">
    <property type="entry name" value="NA-bd_OB-fold"/>
</dbReference>
<proteinExistence type="inferred from homology"/>
<organism evidence="9">
    <name type="scientific">Laccaria bicolor (strain S238N-H82 / ATCC MYA-4686)</name>
    <name type="common">Bicoloured deceiver</name>
    <name type="synonym">Laccaria laccata var. bicolor</name>
    <dbReference type="NCBI Taxonomy" id="486041"/>
    <lineage>
        <taxon>Eukaryota</taxon>
        <taxon>Fungi</taxon>
        <taxon>Dikarya</taxon>
        <taxon>Basidiomycota</taxon>
        <taxon>Agaricomycotina</taxon>
        <taxon>Agaricomycetes</taxon>
        <taxon>Agaricomycetidae</taxon>
        <taxon>Agaricales</taxon>
        <taxon>Agaricineae</taxon>
        <taxon>Hydnangiaceae</taxon>
        <taxon>Laccaria</taxon>
    </lineage>
</organism>
<feature type="domain" description="Replication protein A C-terminal" evidence="7">
    <location>
        <begin position="141"/>
        <end position="218"/>
    </location>
</feature>
<dbReference type="KEGG" id="lbc:LACBIDRAFT_244225"/>
<accession>B0CSK7</accession>
<evidence type="ECO:0000256" key="2">
    <source>
        <dbReference type="ARBA" id="ARBA00007815"/>
    </source>
</evidence>
<dbReference type="Pfam" id="PF01336">
    <property type="entry name" value="tRNA_anti-codon"/>
    <property type="match status" value="1"/>
</dbReference>
<comment type="subcellular location">
    <subcellularLocation>
        <location evidence="1">Nucleus</location>
    </subcellularLocation>
</comment>
<evidence type="ECO:0000313" key="9">
    <source>
        <dbReference type="Proteomes" id="UP000001194"/>
    </source>
</evidence>
<dbReference type="HOGENOM" id="CLU_051033_0_1_1"/>
<evidence type="ECO:0000259" key="6">
    <source>
        <dbReference type="Pfam" id="PF01336"/>
    </source>
</evidence>
<evidence type="ECO:0000259" key="7">
    <source>
        <dbReference type="Pfam" id="PF08784"/>
    </source>
</evidence>
<dbReference type="SUPFAM" id="SSF46785">
    <property type="entry name" value="Winged helix' DNA-binding domain"/>
    <property type="match status" value="1"/>
</dbReference>
<dbReference type="InParanoid" id="B0CSK7"/>
<name>B0CSK7_LACBS</name>
<dbReference type="GO" id="GO:0035861">
    <property type="term" value="C:site of double-strand break"/>
    <property type="evidence" value="ECO:0007669"/>
    <property type="project" value="TreeGrafter"/>
</dbReference>
<dbReference type="Gene3D" id="2.40.50.140">
    <property type="entry name" value="Nucleic acid-binding proteins"/>
    <property type="match status" value="1"/>
</dbReference>
<dbReference type="InterPro" id="IPR036388">
    <property type="entry name" value="WH-like_DNA-bd_sf"/>
</dbReference>
<dbReference type="GO" id="GO:0006260">
    <property type="term" value="P:DNA replication"/>
    <property type="evidence" value="ECO:0007669"/>
    <property type="project" value="UniProtKB-KW"/>
</dbReference>
<dbReference type="InterPro" id="IPR036390">
    <property type="entry name" value="WH_DNA-bd_sf"/>
</dbReference>
<dbReference type="PIRSF" id="PIRSF036949">
    <property type="entry name" value="RPA32"/>
    <property type="match status" value="1"/>
</dbReference>
<dbReference type="Pfam" id="PF08784">
    <property type="entry name" value="RPA_C"/>
    <property type="match status" value="1"/>
</dbReference>
<dbReference type="GeneID" id="6070971"/>
<dbReference type="STRING" id="486041.B0CSK7"/>
<dbReference type="FunCoup" id="B0CSK7">
    <property type="interactions" value="466"/>
</dbReference>
<evidence type="ECO:0000256" key="4">
    <source>
        <dbReference type="ARBA" id="ARBA00023125"/>
    </source>
</evidence>
<evidence type="ECO:0000256" key="1">
    <source>
        <dbReference type="ARBA" id="ARBA00004123"/>
    </source>
</evidence>
<dbReference type="RefSeq" id="XP_001875419.1">
    <property type="nucleotide sequence ID" value="XM_001875384.1"/>
</dbReference>
<comment type="similarity">
    <text evidence="2">Belongs to the replication factor A protein 2 family.</text>
</comment>
<dbReference type="GO" id="GO:0000724">
    <property type="term" value="P:double-strand break repair via homologous recombination"/>
    <property type="evidence" value="ECO:0007669"/>
    <property type="project" value="TreeGrafter"/>
</dbReference>
<dbReference type="CDD" id="cd04478">
    <property type="entry name" value="RPA2_DBD_D"/>
    <property type="match status" value="1"/>
</dbReference>
<dbReference type="PANTHER" id="PTHR13989:SF16">
    <property type="entry name" value="REPLICATION PROTEIN A2"/>
    <property type="match status" value="1"/>
</dbReference>
<dbReference type="PANTHER" id="PTHR13989">
    <property type="entry name" value="REPLICATION PROTEIN A-RELATED"/>
    <property type="match status" value="1"/>
</dbReference>
<keyword evidence="3" id="KW-0235">DNA replication</keyword>
<dbReference type="GO" id="GO:0005662">
    <property type="term" value="C:DNA replication factor A complex"/>
    <property type="evidence" value="ECO:0007669"/>
    <property type="project" value="TreeGrafter"/>
</dbReference>
<dbReference type="Proteomes" id="UP000001194">
    <property type="component" value="Unassembled WGS sequence"/>
</dbReference>
<dbReference type="InterPro" id="IPR014646">
    <property type="entry name" value="Rfa2/RPA32"/>
</dbReference>
<feature type="non-terminal residue" evidence="8">
    <location>
        <position position="1"/>
    </location>
</feature>
<sequence length="225" mass="24848">HSLRPLTIAQLNKATQAHTDAEWQVDGMEIGQVTIVGHVSSIQAQTTNCVYVIDDGTGRIEARHWSVFFPRLPFQSINEVREKTYVRVTGGLKTFGSKRYINTTHVRPSKDPHEVYFHILEAITVTLTLERGPVSPRGADSTMANYTNLSAPIGDEYSHRPKLEQDICRFIAEQPANDAGIHVAAIARAVGGGGDAHRISDALDKLMDDGLVFTTIDDSHFNLSR</sequence>